<evidence type="ECO:0000313" key="2">
    <source>
        <dbReference type="Proteomes" id="UP000324222"/>
    </source>
</evidence>
<reference evidence="1 2" key="1">
    <citation type="submission" date="2019-05" db="EMBL/GenBank/DDBJ databases">
        <title>Another draft genome of Portunus trituberculatus and its Hox gene families provides insights of decapod evolution.</title>
        <authorList>
            <person name="Jeong J.-H."/>
            <person name="Song I."/>
            <person name="Kim S."/>
            <person name="Choi T."/>
            <person name="Kim D."/>
            <person name="Ryu S."/>
            <person name="Kim W."/>
        </authorList>
    </citation>
    <scope>NUCLEOTIDE SEQUENCE [LARGE SCALE GENOMIC DNA]</scope>
    <source>
        <tissue evidence="1">Muscle</tissue>
    </source>
</reference>
<evidence type="ECO:0000313" key="1">
    <source>
        <dbReference type="EMBL" id="MPD02791.1"/>
    </source>
</evidence>
<proteinExistence type="predicted"/>
<dbReference type="EMBL" id="VSRR010133113">
    <property type="protein sequence ID" value="MPD02791.1"/>
    <property type="molecule type" value="Genomic_DNA"/>
</dbReference>
<protein>
    <submittedName>
        <fullName evidence="1">Uncharacterized protein</fullName>
    </submittedName>
</protein>
<sequence>MPPQMHTPSHCCGIYCRVLPVDRFGCVTPMAARLRSPLSNPDLLLSVAHTMQFY</sequence>
<dbReference type="AlphaFoldDB" id="A0A5B7K138"/>
<accession>A0A5B7K138</accession>
<gene>
    <name evidence="1" type="ORF">E2C01_098395</name>
</gene>
<dbReference type="Proteomes" id="UP000324222">
    <property type="component" value="Unassembled WGS sequence"/>
</dbReference>
<keyword evidence="2" id="KW-1185">Reference proteome</keyword>
<comment type="caution">
    <text evidence="1">The sequence shown here is derived from an EMBL/GenBank/DDBJ whole genome shotgun (WGS) entry which is preliminary data.</text>
</comment>
<organism evidence="1 2">
    <name type="scientific">Portunus trituberculatus</name>
    <name type="common">Swimming crab</name>
    <name type="synonym">Neptunus trituberculatus</name>
    <dbReference type="NCBI Taxonomy" id="210409"/>
    <lineage>
        <taxon>Eukaryota</taxon>
        <taxon>Metazoa</taxon>
        <taxon>Ecdysozoa</taxon>
        <taxon>Arthropoda</taxon>
        <taxon>Crustacea</taxon>
        <taxon>Multicrustacea</taxon>
        <taxon>Malacostraca</taxon>
        <taxon>Eumalacostraca</taxon>
        <taxon>Eucarida</taxon>
        <taxon>Decapoda</taxon>
        <taxon>Pleocyemata</taxon>
        <taxon>Brachyura</taxon>
        <taxon>Eubrachyura</taxon>
        <taxon>Portunoidea</taxon>
        <taxon>Portunidae</taxon>
        <taxon>Portuninae</taxon>
        <taxon>Portunus</taxon>
    </lineage>
</organism>
<name>A0A5B7K138_PORTR</name>